<evidence type="ECO:0000313" key="8">
    <source>
        <dbReference type="Proteomes" id="UP000318733"/>
    </source>
</evidence>
<proteinExistence type="predicted"/>
<organism evidence="7 8">
    <name type="scientific">Mucilaginibacter corticis</name>
    <dbReference type="NCBI Taxonomy" id="2597670"/>
    <lineage>
        <taxon>Bacteria</taxon>
        <taxon>Pseudomonadati</taxon>
        <taxon>Bacteroidota</taxon>
        <taxon>Sphingobacteriia</taxon>
        <taxon>Sphingobacteriales</taxon>
        <taxon>Sphingobacteriaceae</taxon>
        <taxon>Mucilaginibacter</taxon>
    </lineage>
</organism>
<feature type="transmembrane region" description="Helical" evidence="5">
    <location>
        <begin position="125"/>
        <end position="142"/>
    </location>
</feature>
<dbReference type="AlphaFoldDB" id="A0A556MBN0"/>
<feature type="transmembrane region" description="Helical" evidence="5">
    <location>
        <begin position="91"/>
        <end position="113"/>
    </location>
</feature>
<gene>
    <name evidence="7" type="ORF">FO440_21145</name>
</gene>
<dbReference type="InterPro" id="IPR007267">
    <property type="entry name" value="GtrA_DPMS_TM"/>
</dbReference>
<feature type="domain" description="GtrA/DPMS transmembrane" evidence="6">
    <location>
        <begin position="17"/>
        <end position="144"/>
    </location>
</feature>
<dbReference type="GO" id="GO:0000271">
    <property type="term" value="P:polysaccharide biosynthetic process"/>
    <property type="evidence" value="ECO:0007669"/>
    <property type="project" value="InterPro"/>
</dbReference>
<protein>
    <submittedName>
        <fullName evidence="7">GtrA family protein</fullName>
    </submittedName>
</protein>
<keyword evidence="2 5" id="KW-0812">Transmembrane</keyword>
<keyword evidence="4 5" id="KW-0472">Membrane</keyword>
<accession>A0A556MBN0</accession>
<keyword evidence="8" id="KW-1185">Reference proteome</keyword>
<keyword evidence="3 5" id="KW-1133">Transmembrane helix</keyword>
<evidence type="ECO:0000313" key="7">
    <source>
        <dbReference type="EMBL" id="TSJ37272.1"/>
    </source>
</evidence>
<dbReference type="OrthoDB" id="771485at2"/>
<evidence type="ECO:0000256" key="1">
    <source>
        <dbReference type="ARBA" id="ARBA00004141"/>
    </source>
</evidence>
<name>A0A556MBN0_9SPHI</name>
<dbReference type="EMBL" id="VLPK01000005">
    <property type="protein sequence ID" value="TSJ37272.1"/>
    <property type="molecule type" value="Genomic_DNA"/>
</dbReference>
<reference evidence="7 8" key="1">
    <citation type="submission" date="2019-07" db="EMBL/GenBank/DDBJ databases">
        <authorList>
            <person name="Huq M.A."/>
        </authorList>
    </citation>
    <scope>NUCLEOTIDE SEQUENCE [LARGE SCALE GENOMIC DNA]</scope>
    <source>
        <strain evidence="7 8">MAH-19</strain>
    </source>
</reference>
<evidence type="ECO:0000256" key="4">
    <source>
        <dbReference type="ARBA" id="ARBA00023136"/>
    </source>
</evidence>
<feature type="transmembrane region" description="Helical" evidence="5">
    <location>
        <begin position="56"/>
        <end position="79"/>
    </location>
</feature>
<comment type="caution">
    <text evidence="7">The sequence shown here is derived from an EMBL/GenBank/DDBJ whole genome shotgun (WGS) entry which is preliminary data.</text>
</comment>
<evidence type="ECO:0000256" key="5">
    <source>
        <dbReference type="SAM" id="Phobius"/>
    </source>
</evidence>
<evidence type="ECO:0000256" key="3">
    <source>
        <dbReference type="ARBA" id="ARBA00022989"/>
    </source>
</evidence>
<dbReference type="GO" id="GO:0016020">
    <property type="term" value="C:membrane"/>
    <property type="evidence" value="ECO:0007669"/>
    <property type="project" value="UniProtKB-SubCell"/>
</dbReference>
<dbReference type="Proteomes" id="UP000318733">
    <property type="component" value="Unassembled WGS sequence"/>
</dbReference>
<evidence type="ECO:0000256" key="2">
    <source>
        <dbReference type="ARBA" id="ARBA00022692"/>
    </source>
</evidence>
<feature type="transmembrane region" description="Helical" evidence="5">
    <location>
        <begin position="15"/>
        <end position="36"/>
    </location>
</feature>
<comment type="subcellular location">
    <subcellularLocation>
        <location evidence="1">Membrane</location>
        <topology evidence="1">Multi-pass membrane protein</topology>
    </subcellularLocation>
</comment>
<evidence type="ECO:0000259" key="6">
    <source>
        <dbReference type="Pfam" id="PF04138"/>
    </source>
</evidence>
<sequence>MVNAVLRNKIFSNQVVRFIFSAGMGFLVDIAAFYLFYHNFLEQPNYYVLSYRFDNYTLSLAISFFLGVIVNFLITKYMVFNESVSSPAKQFFRFVSVAIIGFFANLTLLDIFIRSFQIYPPVARIAAALSLFFASFFIHKFFSFSLSLRHHHATGADNETSN</sequence>
<dbReference type="Pfam" id="PF04138">
    <property type="entry name" value="GtrA_DPMS_TM"/>
    <property type="match status" value="1"/>
</dbReference>
<dbReference type="RefSeq" id="WP_144250307.1">
    <property type="nucleotide sequence ID" value="NZ_VLPK01000005.1"/>
</dbReference>